<keyword evidence="5" id="KW-0732">Signal</keyword>
<proteinExistence type="inferred from homology"/>
<evidence type="ECO:0000256" key="4">
    <source>
        <dbReference type="ARBA" id="ARBA00022723"/>
    </source>
</evidence>
<dbReference type="InterPro" id="IPR012334">
    <property type="entry name" value="Pectin_lyas_fold"/>
</dbReference>
<evidence type="ECO:0000256" key="2">
    <source>
        <dbReference type="ARBA" id="ARBA00005220"/>
    </source>
</evidence>
<dbReference type="InterPro" id="IPR002022">
    <property type="entry name" value="Pec_lyase"/>
</dbReference>
<protein>
    <recommendedName>
        <fullName evidence="3 8">Pectate lyase</fullName>
        <ecNumber evidence="3 8">4.2.2.2</ecNumber>
    </recommendedName>
</protein>
<dbReference type="Proteomes" id="UP001497444">
    <property type="component" value="Chromosome 5"/>
</dbReference>
<evidence type="ECO:0000313" key="10">
    <source>
        <dbReference type="EMBL" id="CAK9274026.1"/>
    </source>
</evidence>
<comment type="pathway">
    <text evidence="2 8">Glycan metabolism; pectin degradation; 2-dehydro-3-deoxy-D-gluconate from pectin: step 2/5.</text>
</comment>
<dbReference type="EMBL" id="OZ020100">
    <property type="protein sequence ID" value="CAK9274026.1"/>
    <property type="molecule type" value="Genomic_DNA"/>
</dbReference>
<dbReference type="InterPro" id="IPR011050">
    <property type="entry name" value="Pectin_lyase_fold/virulence"/>
</dbReference>
<accession>A0ABP0X4I5</accession>
<keyword evidence="4 8" id="KW-0479">Metal-binding</keyword>
<evidence type="ECO:0000256" key="6">
    <source>
        <dbReference type="ARBA" id="ARBA00022837"/>
    </source>
</evidence>
<gene>
    <name evidence="10" type="ORF">CSSPJE1EN1_LOCUS19504</name>
</gene>
<name>A0ABP0X4I5_9BRYO</name>
<keyword evidence="11" id="KW-1185">Reference proteome</keyword>
<comment type="cofactor">
    <cofactor evidence="8">
        <name>Ca(2+)</name>
        <dbReference type="ChEBI" id="CHEBI:29108"/>
    </cofactor>
    <text evidence="8">Binds 1 Ca(2+) ion. Required for its activity.</text>
</comment>
<evidence type="ECO:0000256" key="8">
    <source>
        <dbReference type="RuleBase" id="RU361123"/>
    </source>
</evidence>
<keyword evidence="6 8" id="KW-0106">Calcium</keyword>
<dbReference type="PANTHER" id="PTHR31683:SF18">
    <property type="entry name" value="PECTATE LYASE 21-RELATED"/>
    <property type="match status" value="1"/>
</dbReference>
<evidence type="ECO:0000256" key="5">
    <source>
        <dbReference type="ARBA" id="ARBA00022729"/>
    </source>
</evidence>
<dbReference type="PRINTS" id="PR00807">
    <property type="entry name" value="AMBALLERGEN"/>
</dbReference>
<keyword evidence="7 8" id="KW-0456">Lyase</keyword>
<comment type="catalytic activity">
    <reaction evidence="1 8">
        <text>Eliminative cleavage of (1-&gt;4)-alpha-D-galacturonan to give oligosaccharides with 4-deoxy-alpha-D-galact-4-enuronosyl groups at their non-reducing ends.</text>
        <dbReference type="EC" id="4.2.2.2"/>
    </reaction>
</comment>
<sequence>MNKNMQYMLMSTHHAVPRNITHVVALLIMWVTTFVLGVDFNMSGGLMRSVVAAEAHDHEDPRLESESKKLIFETQEMKLQFTADLRKVIQKFQMINVEAGGAEEEKVSDEVSEYCHAQLHAAFAAVDRLEAAQDLSRANQAEALKLVDSAQQSVSNCRQSLILSASHHPNTYSSLSVTSDCTVVDGTTCQYSSCAKGTGLAACAIGYASGVTGGGGSHGKSYVVVSHEDNVKNPPQGSLRYGVNLGGGSSSSSSSGSGAGGVWITFARDMIIVLKDMLWIRSATTIDGRGYNVTITSKCIVLSGVSNVILHNFQVNGVGESDTVHIFADSSRVWVDHLTSFDAKLGLVSVLQGSTDVTISNSDLMNANFNMLLGASDADKQDQNMRVTIFRNWFKDSMQRMPHCRWGTCHVINNLYTNWGYYALGARVHAKIISESNVFVPLRRKEVTPWFKGAGPDFDQSASIISFNDLLTNGCTFHQSLVYNPSMSMHPSYPPTARYPPITPTSQLSSLVKTCSGALFGPNLKLCLSHSRTN</sequence>
<dbReference type="Gene3D" id="2.160.20.10">
    <property type="entry name" value="Single-stranded right-handed beta-helix, Pectin lyase-like"/>
    <property type="match status" value="1"/>
</dbReference>
<organism evidence="10 11">
    <name type="scientific">Sphagnum jensenii</name>
    <dbReference type="NCBI Taxonomy" id="128206"/>
    <lineage>
        <taxon>Eukaryota</taxon>
        <taxon>Viridiplantae</taxon>
        <taxon>Streptophyta</taxon>
        <taxon>Embryophyta</taxon>
        <taxon>Bryophyta</taxon>
        <taxon>Sphagnophytina</taxon>
        <taxon>Sphagnopsida</taxon>
        <taxon>Sphagnales</taxon>
        <taxon>Sphagnaceae</taxon>
        <taxon>Sphagnum</taxon>
    </lineage>
</organism>
<dbReference type="Pfam" id="PF00544">
    <property type="entry name" value="Pectate_lyase_4"/>
    <property type="match status" value="1"/>
</dbReference>
<feature type="domain" description="Pectate lyase" evidence="9">
    <location>
        <begin position="269"/>
        <end position="445"/>
    </location>
</feature>
<reference evidence="10" key="1">
    <citation type="submission" date="2024-02" db="EMBL/GenBank/DDBJ databases">
        <authorList>
            <consortium name="ELIXIR-Norway"/>
            <consortium name="Elixir Norway"/>
        </authorList>
    </citation>
    <scope>NUCLEOTIDE SEQUENCE</scope>
</reference>
<dbReference type="SMART" id="SM00656">
    <property type="entry name" value="Amb_all"/>
    <property type="match status" value="1"/>
</dbReference>
<dbReference type="InterPro" id="IPR018082">
    <property type="entry name" value="AmbAllergen"/>
</dbReference>
<evidence type="ECO:0000313" key="11">
    <source>
        <dbReference type="Proteomes" id="UP001497444"/>
    </source>
</evidence>
<evidence type="ECO:0000256" key="7">
    <source>
        <dbReference type="ARBA" id="ARBA00023239"/>
    </source>
</evidence>
<evidence type="ECO:0000259" key="9">
    <source>
        <dbReference type="SMART" id="SM00656"/>
    </source>
</evidence>
<dbReference type="EC" id="4.2.2.2" evidence="3 8"/>
<dbReference type="InterPro" id="IPR045032">
    <property type="entry name" value="PEL"/>
</dbReference>
<evidence type="ECO:0000256" key="1">
    <source>
        <dbReference type="ARBA" id="ARBA00000695"/>
    </source>
</evidence>
<dbReference type="PANTHER" id="PTHR31683">
    <property type="entry name" value="PECTATE LYASE 18-RELATED"/>
    <property type="match status" value="1"/>
</dbReference>
<evidence type="ECO:0000256" key="3">
    <source>
        <dbReference type="ARBA" id="ARBA00012272"/>
    </source>
</evidence>
<dbReference type="SUPFAM" id="SSF51126">
    <property type="entry name" value="Pectin lyase-like"/>
    <property type="match status" value="1"/>
</dbReference>
<comment type="similarity">
    <text evidence="8">Belongs to the polysaccharide lyase 1 family.</text>
</comment>